<proteinExistence type="predicted"/>
<dbReference type="Proteomes" id="UP000077278">
    <property type="component" value="Unassembled WGS sequence"/>
</dbReference>
<sequence length="86" mass="9885">MTGLMQRTLFPMPVKTVKAREGIRVPMENTPRRYITDAKAITVPETAYYLRQIMNGDLVEVLPEQAEQPAITDIPEKEVKRVQSKR</sequence>
<evidence type="ECO:0008006" key="3">
    <source>
        <dbReference type="Google" id="ProtNLM"/>
    </source>
</evidence>
<organism evidence="1 2">
    <name type="scientific">Enterobacter roggenkampii</name>
    <dbReference type="NCBI Taxonomy" id="1812935"/>
    <lineage>
        <taxon>Bacteria</taxon>
        <taxon>Pseudomonadati</taxon>
        <taxon>Pseudomonadota</taxon>
        <taxon>Gammaproteobacteria</taxon>
        <taxon>Enterobacterales</taxon>
        <taxon>Enterobacteriaceae</taxon>
        <taxon>Enterobacter</taxon>
        <taxon>Enterobacter cloacae complex</taxon>
    </lineage>
</organism>
<dbReference type="EMBL" id="FKDD01000001">
    <property type="protein sequence ID" value="SAB31735.1"/>
    <property type="molecule type" value="Genomic_DNA"/>
</dbReference>
<evidence type="ECO:0000313" key="2">
    <source>
        <dbReference type="Proteomes" id="UP000077278"/>
    </source>
</evidence>
<accession>A0ABD7KD36</accession>
<name>A0ABD7KD36_9ENTR</name>
<gene>
    <name evidence="1" type="ORF">SAMEA2273136_00172</name>
</gene>
<dbReference type="AlphaFoldDB" id="A0ABD7KD36"/>
<protein>
    <recommendedName>
        <fullName evidence="3">DUF2635 domain-containing protein</fullName>
    </recommendedName>
</protein>
<evidence type="ECO:0000313" key="1">
    <source>
        <dbReference type="EMBL" id="SAB31735.1"/>
    </source>
</evidence>
<reference evidence="1 2" key="1">
    <citation type="submission" date="2016-03" db="EMBL/GenBank/DDBJ databases">
        <authorList>
            <consortium name="Pathogen Informatics"/>
        </authorList>
    </citation>
    <scope>NUCLEOTIDE SEQUENCE [LARGE SCALE GENOMIC DNA]</scope>
    <source>
        <strain evidence="2">e264</strain>
    </source>
</reference>
<comment type="caution">
    <text evidence="1">The sequence shown here is derived from an EMBL/GenBank/DDBJ whole genome shotgun (WGS) entry which is preliminary data.</text>
</comment>